<dbReference type="Pfam" id="PF07859">
    <property type="entry name" value="Abhydrolase_3"/>
    <property type="match status" value="1"/>
</dbReference>
<evidence type="ECO:0000256" key="2">
    <source>
        <dbReference type="ARBA" id="ARBA00022801"/>
    </source>
</evidence>
<dbReference type="EMBL" id="JACBZN010000001">
    <property type="protein sequence ID" value="NYI39427.1"/>
    <property type="molecule type" value="Genomic_DNA"/>
</dbReference>
<evidence type="ECO:0000256" key="3">
    <source>
        <dbReference type="PROSITE-ProRule" id="PRU10038"/>
    </source>
</evidence>
<dbReference type="Gene3D" id="3.40.50.1820">
    <property type="entry name" value="alpha/beta hydrolase"/>
    <property type="match status" value="1"/>
</dbReference>
<dbReference type="Proteomes" id="UP000659061">
    <property type="component" value="Unassembled WGS sequence"/>
</dbReference>
<dbReference type="PANTHER" id="PTHR48081">
    <property type="entry name" value="AB HYDROLASE SUPERFAMILY PROTEIN C4A8.06C"/>
    <property type="match status" value="1"/>
</dbReference>
<organism evidence="5 8">
    <name type="scientific">Aeromicrobium tamlense</name>
    <dbReference type="NCBI Taxonomy" id="375541"/>
    <lineage>
        <taxon>Bacteria</taxon>
        <taxon>Bacillati</taxon>
        <taxon>Actinomycetota</taxon>
        <taxon>Actinomycetes</taxon>
        <taxon>Propionibacteriales</taxon>
        <taxon>Nocardioidaceae</taxon>
        <taxon>Aeromicrobium</taxon>
    </lineage>
</organism>
<feature type="domain" description="Alpha/beta hydrolase fold-3" evidence="4">
    <location>
        <begin position="104"/>
        <end position="308"/>
    </location>
</feature>
<gene>
    <name evidence="6" type="ORF">BJ975_002802</name>
    <name evidence="5" type="ORF">IDH50_06725</name>
</gene>
<evidence type="ECO:0000313" key="8">
    <source>
        <dbReference type="Proteomes" id="UP000659061"/>
    </source>
</evidence>
<dbReference type="PANTHER" id="PTHR48081:SF8">
    <property type="entry name" value="ALPHA_BETA HYDROLASE FOLD-3 DOMAIN-CONTAINING PROTEIN-RELATED"/>
    <property type="match status" value="1"/>
</dbReference>
<dbReference type="Proteomes" id="UP000587211">
    <property type="component" value="Unassembled WGS sequence"/>
</dbReference>
<sequence>MDTQAGSRSGRGRRRPMRAVHTAAVLHDSPTPLARMVGRGARMTVKPLLRMAPVDVRTIRRIQRFSEVVNRGASEDIAVEVCEIGGVPGEVMTPGDGPTTGLHLLYLHGGGFFTGSVHSYRSMLEEIVRATGGTIYAIDYRQLPDAGIAESVQDAIAAYAGVLDRAPDASKVVVAGDSAGGYLTMKVAELATRRGLPAPAALIAFSPLLSLEPDRQDKNVMRVDKVREAVLPIARVAALRRLWLPEDGAPIEGFADPLHASAYIHSPTQLVAVEDEFLRPEVEALALLLDDKGVEVDVHLWRGQLHAFPIMAGHLPDADLAIELAAEFALTHIGEPPAVEVEDLDAQPETLEGEMA</sequence>
<dbReference type="GO" id="GO:0016787">
    <property type="term" value="F:hydrolase activity"/>
    <property type="evidence" value="ECO:0007669"/>
    <property type="project" value="UniProtKB-KW"/>
</dbReference>
<dbReference type="InterPro" id="IPR029058">
    <property type="entry name" value="AB_hydrolase_fold"/>
</dbReference>
<name>A0A8I0KGP1_9ACTN</name>
<dbReference type="RefSeq" id="WP_179427058.1">
    <property type="nucleotide sequence ID" value="NZ_BAAAMP010000002.1"/>
</dbReference>
<dbReference type="PROSITE" id="PS01174">
    <property type="entry name" value="LIPASE_GDXG_SER"/>
    <property type="match status" value="1"/>
</dbReference>
<evidence type="ECO:0000313" key="5">
    <source>
        <dbReference type="EMBL" id="MBD1269916.1"/>
    </source>
</evidence>
<evidence type="ECO:0000313" key="6">
    <source>
        <dbReference type="EMBL" id="NYI39427.1"/>
    </source>
</evidence>
<accession>A0A8I0KGP1</accession>
<feature type="active site" evidence="3">
    <location>
        <position position="178"/>
    </location>
</feature>
<dbReference type="AlphaFoldDB" id="A0A8I0KGP1"/>
<comment type="caution">
    <text evidence="5">The sequence shown here is derived from an EMBL/GenBank/DDBJ whole genome shotgun (WGS) entry which is preliminary data.</text>
</comment>
<dbReference type="EMBL" id="JACWMT010000001">
    <property type="protein sequence ID" value="MBD1269916.1"/>
    <property type="molecule type" value="Genomic_DNA"/>
</dbReference>
<dbReference type="InterPro" id="IPR033140">
    <property type="entry name" value="Lipase_GDXG_put_SER_AS"/>
</dbReference>
<evidence type="ECO:0000313" key="7">
    <source>
        <dbReference type="Proteomes" id="UP000587211"/>
    </source>
</evidence>
<reference evidence="6 7" key="1">
    <citation type="submission" date="2020-07" db="EMBL/GenBank/DDBJ databases">
        <title>Sequencing the genomes of 1000 actinobacteria strains.</title>
        <authorList>
            <person name="Klenk H.-P."/>
        </authorList>
    </citation>
    <scope>NUCLEOTIDE SEQUENCE [LARGE SCALE GENOMIC DNA]</scope>
    <source>
        <strain evidence="6 7">DSM 19087</strain>
    </source>
</reference>
<evidence type="ECO:0000259" key="4">
    <source>
        <dbReference type="Pfam" id="PF07859"/>
    </source>
</evidence>
<keyword evidence="7" id="KW-1185">Reference proteome</keyword>
<proteinExistence type="inferred from homology"/>
<comment type="similarity">
    <text evidence="1">Belongs to the 'GDXG' lipolytic enzyme family.</text>
</comment>
<dbReference type="SUPFAM" id="SSF53474">
    <property type="entry name" value="alpha/beta-Hydrolases"/>
    <property type="match status" value="1"/>
</dbReference>
<evidence type="ECO:0000256" key="1">
    <source>
        <dbReference type="ARBA" id="ARBA00010515"/>
    </source>
</evidence>
<reference evidence="5" key="2">
    <citation type="submission" date="2020-09" db="EMBL/GenBank/DDBJ databases">
        <title>Novel species in genus Aeromicrobium.</title>
        <authorList>
            <person name="Zhang G."/>
        </authorList>
    </citation>
    <scope>NUCLEOTIDE SEQUENCE</scope>
    <source>
        <strain evidence="5">SSW1-57</strain>
    </source>
</reference>
<keyword evidence="2 5" id="KW-0378">Hydrolase</keyword>
<protein>
    <submittedName>
        <fullName evidence="6">Acetyl esterase/lipase</fullName>
    </submittedName>
    <submittedName>
        <fullName evidence="5">Alpha/beta hydrolase fold domain-containing protein</fullName>
    </submittedName>
</protein>
<dbReference type="InterPro" id="IPR013094">
    <property type="entry name" value="AB_hydrolase_3"/>
</dbReference>
<dbReference type="InterPro" id="IPR050300">
    <property type="entry name" value="GDXG_lipolytic_enzyme"/>
</dbReference>